<evidence type="ECO:0008006" key="4">
    <source>
        <dbReference type="Google" id="ProtNLM"/>
    </source>
</evidence>
<proteinExistence type="predicted"/>
<feature type="chain" id="PRO_5045846610" description="Gingipain propeptide domain-containing protein" evidence="1">
    <location>
        <begin position="21"/>
        <end position="187"/>
    </location>
</feature>
<feature type="signal peptide" evidence="1">
    <location>
        <begin position="1"/>
        <end position="20"/>
    </location>
</feature>
<dbReference type="InterPro" id="IPR036761">
    <property type="entry name" value="TTHA0802/YceI-like_sf"/>
</dbReference>
<dbReference type="Proteomes" id="UP001476807">
    <property type="component" value="Unassembled WGS sequence"/>
</dbReference>
<comment type="caution">
    <text evidence="2">The sequence shown here is derived from an EMBL/GenBank/DDBJ whole genome shotgun (WGS) entry which is preliminary data.</text>
</comment>
<accession>A0ABV1RV82</accession>
<dbReference type="RefSeq" id="WP_350412726.1">
    <property type="nucleotide sequence ID" value="NZ_JBEOKT010000009.1"/>
</dbReference>
<evidence type="ECO:0000256" key="1">
    <source>
        <dbReference type="SAM" id="SignalP"/>
    </source>
</evidence>
<keyword evidence="1" id="KW-0732">Signal</keyword>
<reference evidence="2 3" key="1">
    <citation type="submission" date="2024-06" db="EMBL/GenBank/DDBJ databases">
        <title>Pontibacter populi HYL7-15.</title>
        <authorList>
            <person name="Kim M.K."/>
        </authorList>
    </citation>
    <scope>NUCLEOTIDE SEQUENCE [LARGE SCALE GENOMIC DNA]</scope>
    <source>
        <strain evidence="2 3">HYL7-15</strain>
    </source>
</reference>
<dbReference type="SUPFAM" id="SSF101874">
    <property type="entry name" value="YceI-like"/>
    <property type="match status" value="1"/>
</dbReference>
<name>A0ABV1RV82_9BACT</name>
<protein>
    <recommendedName>
        <fullName evidence="4">Gingipain propeptide domain-containing protein</fullName>
    </recommendedName>
</protein>
<keyword evidence="3" id="KW-1185">Reference proteome</keyword>
<evidence type="ECO:0000313" key="2">
    <source>
        <dbReference type="EMBL" id="MER2998278.1"/>
    </source>
</evidence>
<gene>
    <name evidence="2" type="ORF">ABS362_12040</name>
</gene>
<evidence type="ECO:0000313" key="3">
    <source>
        <dbReference type="Proteomes" id="UP001476807"/>
    </source>
</evidence>
<organism evidence="2 3">
    <name type="scientific">Pontibacter populi</name>
    <dbReference type="NCBI Taxonomy" id="890055"/>
    <lineage>
        <taxon>Bacteria</taxon>
        <taxon>Pseudomonadati</taxon>
        <taxon>Bacteroidota</taxon>
        <taxon>Cytophagia</taxon>
        <taxon>Cytophagales</taxon>
        <taxon>Hymenobacteraceae</taxon>
        <taxon>Pontibacter</taxon>
    </lineage>
</organism>
<dbReference type="EMBL" id="JBEOKT010000009">
    <property type="protein sequence ID" value="MER2998278.1"/>
    <property type="molecule type" value="Genomic_DNA"/>
</dbReference>
<sequence length="187" mass="21395">MFLKNLLLYLIVLLVTVAEASAQTRTSYTANNYITIVLESPNGRYEFKSPSLLVRYNRLTDQLECSVLINSLLPTSDTVPPTMAYDVLYGAKFPEFTFEIDVPEDIISSERPYPEPLNQRTYITLQGITNQTRVPVVFAPDRNRLSFGTNFDLMLDNFEASIPVRYLPILTGRLLINISNARWIDQY</sequence>